<dbReference type="Pfam" id="PF04012">
    <property type="entry name" value="PspA_IM30"/>
    <property type="match status" value="1"/>
</dbReference>
<accession>A0A6J4I3S0</accession>
<evidence type="ECO:0000256" key="1">
    <source>
        <dbReference type="ARBA" id="ARBA00043985"/>
    </source>
</evidence>
<dbReference type="InterPro" id="IPR007157">
    <property type="entry name" value="PspA_VIPP1"/>
</dbReference>
<evidence type="ECO:0008006" key="4">
    <source>
        <dbReference type="Google" id="ProtNLM"/>
    </source>
</evidence>
<gene>
    <name evidence="3" type="ORF">AVDCRST_MAG20-1655</name>
</gene>
<evidence type="ECO:0000313" key="3">
    <source>
        <dbReference type="EMBL" id="CAA9239440.1"/>
    </source>
</evidence>
<reference evidence="3" key="1">
    <citation type="submission" date="2020-02" db="EMBL/GenBank/DDBJ databases">
        <authorList>
            <person name="Meier V. D."/>
        </authorList>
    </citation>
    <scope>NUCLEOTIDE SEQUENCE</scope>
    <source>
        <strain evidence="3">AVDCRST_MAG20</strain>
    </source>
</reference>
<dbReference type="EMBL" id="CADCSY010000074">
    <property type="protein sequence ID" value="CAA9239440.1"/>
    <property type="molecule type" value="Genomic_DNA"/>
</dbReference>
<keyword evidence="2" id="KW-0175">Coiled coil</keyword>
<feature type="coiled-coil region" evidence="2">
    <location>
        <begin position="102"/>
        <end position="164"/>
    </location>
</feature>
<evidence type="ECO:0000256" key="2">
    <source>
        <dbReference type="SAM" id="Coils"/>
    </source>
</evidence>
<sequence>MLKLLRRTWRYLTAALGGKLTEAADPKVQLEQAIMEAQDQHRRLKEQAANVIAGQKQTELRLNRAMTELEKVSSSAQQAVMMIAEAEGAGDTKKAAEYTTAAESFANRLIAVEREVEELKATHLASAQAADQAKAAVTQNASVLQKRLSERQKLLSQLDQAKMQEQMNRAMASLNETVGQDVPTFTEVQDKIEARYAKAKGMAELNADSVEGRMLEVEQAAMNTEAQARLAEIRSKLGITSGAAAPEVGPSEG</sequence>
<organism evidence="3">
    <name type="scientific">uncultured Acidimicrobiales bacterium</name>
    <dbReference type="NCBI Taxonomy" id="310071"/>
    <lineage>
        <taxon>Bacteria</taxon>
        <taxon>Bacillati</taxon>
        <taxon>Actinomycetota</taxon>
        <taxon>Acidimicrobiia</taxon>
        <taxon>Acidimicrobiales</taxon>
        <taxon>environmental samples</taxon>
    </lineage>
</organism>
<comment type="similarity">
    <text evidence="1">Belongs to the PspA/Vipp/IM30 family.</text>
</comment>
<proteinExistence type="inferred from homology"/>
<name>A0A6J4I3S0_9ACTN</name>
<protein>
    <recommendedName>
        <fullName evidence="4">Suppressor of sigma54-dependent transcription, PspA-like</fullName>
    </recommendedName>
</protein>
<dbReference type="AlphaFoldDB" id="A0A6J4I3S0"/>